<sequence length="77" mass="8585">MFPMEMLVYLWCRVLLFQTPIHTHGSLSRSHVHRIEGSSSPQEAPVCPQEDVLGDGEECVGVLREAALPPGKPLYLQ</sequence>
<feature type="non-terminal residue" evidence="2">
    <location>
        <position position="1"/>
    </location>
</feature>
<reference evidence="2" key="1">
    <citation type="submission" date="2022-07" db="EMBL/GenBank/DDBJ databases">
        <title>Chromosome-level genome of Muraenolepis orangiensis.</title>
        <authorList>
            <person name="Kim J."/>
        </authorList>
    </citation>
    <scope>NUCLEOTIDE SEQUENCE</scope>
    <source>
        <strain evidence="2">KU_S4_2022</strain>
        <tissue evidence="2">Muscle</tissue>
    </source>
</reference>
<feature type="signal peptide" evidence="1">
    <location>
        <begin position="1"/>
        <end position="18"/>
    </location>
</feature>
<dbReference type="AlphaFoldDB" id="A0A9Q0IK93"/>
<evidence type="ECO:0000313" key="3">
    <source>
        <dbReference type="Proteomes" id="UP001148018"/>
    </source>
</evidence>
<protein>
    <recommendedName>
        <fullName evidence="4">Secreted protein</fullName>
    </recommendedName>
</protein>
<dbReference type="Proteomes" id="UP001148018">
    <property type="component" value="Unassembled WGS sequence"/>
</dbReference>
<dbReference type="EMBL" id="JANIIK010000048">
    <property type="protein sequence ID" value="KAJ3600101.1"/>
    <property type="molecule type" value="Genomic_DNA"/>
</dbReference>
<keyword evidence="1" id="KW-0732">Signal</keyword>
<proteinExistence type="predicted"/>
<evidence type="ECO:0008006" key="4">
    <source>
        <dbReference type="Google" id="ProtNLM"/>
    </source>
</evidence>
<evidence type="ECO:0000256" key="1">
    <source>
        <dbReference type="SAM" id="SignalP"/>
    </source>
</evidence>
<comment type="caution">
    <text evidence="2">The sequence shown here is derived from an EMBL/GenBank/DDBJ whole genome shotgun (WGS) entry which is preliminary data.</text>
</comment>
<accession>A0A9Q0IK93</accession>
<organism evidence="2 3">
    <name type="scientific">Muraenolepis orangiensis</name>
    <name type="common">Patagonian moray cod</name>
    <dbReference type="NCBI Taxonomy" id="630683"/>
    <lineage>
        <taxon>Eukaryota</taxon>
        <taxon>Metazoa</taxon>
        <taxon>Chordata</taxon>
        <taxon>Craniata</taxon>
        <taxon>Vertebrata</taxon>
        <taxon>Euteleostomi</taxon>
        <taxon>Actinopterygii</taxon>
        <taxon>Neopterygii</taxon>
        <taxon>Teleostei</taxon>
        <taxon>Neoteleostei</taxon>
        <taxon>Acanthomorphata</taxon>
        <taxon>Zeiogadaria</taxon>
        <taxon>Gadariae</taxon>
        <taxon>Gadiformes</taxon>
        <taxon>Muraenolepidoidei</taxon>
        <taxon>Muraenolepididae</taxon>
        <taxon>Muraenolepis</taxon>
    </lineage>
</organism>
<name>A0A9Q0IK93_9TELE</name>
<feature type="chain" id="PRO_5040111043" description="Secreted protein" evidence="1">
    <location>
        <begin position="19"/>
        <end position="77"/>
    </location>
</feature>
<evidence type="ECO:0000313" key="2">
    <source>
        <dbReference type="EMBL" id="KAJ3600101.1"/>
    </source>
</evidence>
<keyword evidence="3" id="KW-1185">Reference proteome</keyword>
<gene>
    <name evidence="2" type="ORF">NHX12_034051</name>
</gene>